<proteinExistence type="predicted"/>
<evidence type="ECO:0000313" key="3">
    <source>
        <dbReference type="EMBL" id="CAH1780966.1"/>
    </source>
</evidence>
<dbReference type="Pfam" id="PF02469">
    <property type="entry name" value="Fasciclin"/>
    <property type="match status" value="2"/>
</dbReference>
<accession>A0A8S4NHQ5</accession>
<dbReference type="InterPro" id="IPR036378">
    <property type="entry name" value="FAS1_dom_sf"/>
</dbReference>
<feature type="transmembrane region" description="Helical" evidence="1">
    <location>
        <begin position="31"/>
        <end position="52"/>
    </location>
</feature>
<dbReference type="GO" id="GO:0030198">
    <property type="term" value="P:extracellular matrix organization"/>
    <property type="evidence" value="ECO:0007669"/>
    <property type="project" value="TreeGrafter"/>
</dbReference>
<dbReference type="Proteomes" id="UP000749559">
    <property type="component" value="Unassembled WGS sequence"/>
</dbReference>
<dbReference type="PANTHER" id="PTHR10900:SF124">
    <property type="entry name" value="FI05614P"/>
    <property type="match status" value="1"/>
</dbReference>
<gene>
    <name evidence="3" type="ORF">OFUS_LOCUS7596</name>
</gene>
<keyword evidence="1" id="KW-1133">Transmembrane helix</keyword>
<dbReference type="PANTHER" id="PTHR10900">
    <property type="entry name" value="PERIOSTIN-RELATED"/>
    <property type="match status" value="1"/>
</dbReference>
<dbReference type="AlphaFoldDB" id="A0A8S4NHQ5"/>
<keyword evidence="4" id="KW-1185">Reference proteome</keyword>
<feature type="domain" description="FAS1" evidence="2">
    <location>
        <begin position="208"/>
        <end position="350"/>
    </location>
</feature>
<name>A0A8S4NHQ5_OWEFU</name>
<comment type="caution">
    <text evidence="3">The sequence shown here is derived from an EMBL/GenBank/DDBJ whole genome shotgun (WGS) entry which is preliminary data.</text>
</comment>
<dbReference type="FunFam" id="2.30.180.10:FF:000032">
    <property type="entry name" value="Fasciclin domain-containing protein, putative"/>
    <property type="match status" value="2"/>
</dbReference>
<dbReference type="Gene3D" id="2.30.180.10">
    <property type="entry name" value="FAS1 domain"/>
    <property type="match status" value="2"/>
</dbReference>
<dbReference type="PROSITE" id="PS50213">
    <property type="entry name" value="FAS1"/>
    <property type="match status" value="2"/>
</dbReference>
<dbReference type="SMART" id="SM00554">
    <property type="entry name" value="FAS1"/>
    <property type="match status" value="2"/>
</dbReference>
<keyword evidence="1" id="KW-0472">Membrane</keyword>
<dbReference type="SUPFAM" id="SSF82153">
    <property type="entry name" value="FAS1 domain"/>
    <property type="match status" value="2"/>
</dbReference>
<dbReference type="InterPro" id="IPR000782">
    <property type="entry name" value="FAS1_domain"/>
</dbReference>
<dbReference type="GO" id="GO:0050839">
    <property type="term" value="F:cell adhesion molecule binding"/>
    <property type="evidence" value="ECO:0007669"/>
    <property type="project" value="TreeGrafter"/>
</dbReference>
<dbReference type="GO" id="GO:0007155">
    <property type="term" value="P:cell adhesion"/>
    <property type="evidence" value="ECO:0007669"/>
    <property type="project" value="TreeGrafter"/>
</dbReference>
<protein>
    <recommendedName>
        <fullName evidence="2">FAS1 domain-containing protein</fullName>
    </recommendedName>
</protein>
<dbReference type="GO" id="GO:0031012">
    <property type="term" value="C:extracellular matrix"/>
    <property type="evidence" value="ECO:0007669"/>
    <property type="project" value="TreeGrafter"/>
</dbReference>
<dbReference type="InterPro" id="IPR050904">
    <property type="entry name" value="Adhesion/Biosynth-related"/>
</dbReference>
<organism evidence="3 4">
    <name type="scientific">Owenia fusiformis</name>
    <name type="common">Polychaete worm</name>
    <dbReference type="NCBI Taxonomy" id="6347"/>
    <lineage>
        <taxon>Eukaryota</taxon>
        <taxon>Metazoa</taxon>
        <taxon>Spiralia</taxon>
        <taxon>Lophotrochozoa</taxon>
        <taxon>Annelida</taxon>
        <taxon>Polychaeta</taxon>
        <taxon>Sedentaria</taxon>
        <taxon>Canalipalpata</taxon>
        <taxon>Sabellida</taxon>
        <taxon>Oweniida</taxon>
        <taxon>Oweniidae</taxon>
        <taxon>Owenia</taxon>
    </lineage>
</organism>
<feature type="non-terminal residue" evidence="3">
    <location>
        <position position="1"/>
    </location>
</feature>
<feature type="domain" description="FAS1" evidence="2">
    <location>
        <begin position="62"/>
        <end position="198"/>
    </location>
</feature>
<dbReference type="OrthoDB" id="286301at2759"/>
<evidence type="ECO:0000259" key="2">
    <source>
        <dbReference type="PROSITE" id="PS50213"/>
    </source>
</evidence>
<evidence type="ECO:0000313" key="4">
    <source>
        <dbReference type="Proteomes" id="UP000749559"/>
    </source>
</evidence>
<keyword evidence="1" id="KW-0812">Transmembrane</keyword>
<dbReference type="GO" id="GO:0005615">
    <property type="term" value="C:extracellular space"/>
    <property type="evidence" value="ECO:0007669"/>
    <property type="project" value="TreeGrafter"/>
</dbReference>
<evidence type="ECO:0000256" key="1">
    <source>
        <dbReference type="SAM" id="Phobius"/>
    </source>
</evidence>
<sequence>TDFTILIIAHYWISTITILQKIYEKYDWKLLFINMGKVGHVFLMTWTLLLMCMSQAGRVKRQYPCILKRVDMLGCSTFMDLIHNTQFVFKALGAPGPLTLFVPSNEAFAALPDTTMDKLRSNVTYLTEIFSYHVVPTNAYFSRDFKTDVTYKTLLEPRRVRMYVYPRTKKQFYVTGSKLTSWDNDATNGVVHVIDEVMFKIPKENLQERIDDKHENSKANFSKLSELLTMAGPKLQTYLADDSPKTMFAPTNTAIERLPPGALYYWQHNKTALQEVLKYHVVKTTLLYVGLLSGSLETVEGSRINITQSTSRGVILNANSKPERGYNSAFLTFRNITVTNGVIHGIDSMLLPSPVPQRYVP</sequence>
<reference evidence="3" key="1">
    <citation type="submission" date="2022-03" db="EMBL/GenBank/DDBJ databases">
        <authorList>
            <person name="Martin C."/>
        </authorList>
    </citation>
    <scope>NUCLEOTIDE SEQUENCE</scope>
</reference>
<dbReference type="EMBL" id="CAIIXF020000004">
    <property type="protein sequence ID" value="CAH1780966.1"/>
    <property type="molecule type" value="Genomic_DNA"/>
</dbReference>